<keyword evidence="2" id="KW-1185">Reference proteome</keyword>
<protein>
    <submittedName>
        <fullName evidence="1">DUF1963 domain-containing protein</fullName>
    </submittedName>
</protein>
<name>A0ABS8HHV8_9XANT</name>
<sequence>MIARREPSVSREIRSVCCSWGGAAIDLTFGDCGQATFGIAREDLEDRNFERVAAVVEGH</sequence>
<dbReference type="InterPro" id="IPR035948">
    <property type="entry name" value="YwqG-like_sf"/>
</dbReference>
<dbReference type="Proteomes" id="UP001199206">
    <property type="component" value="Unassembled WGS sequence"/>
</dbReference>
<evidence type="ECO:0000313" key="1">
    <source>
        <dbReference type="EMBL" id="MCC4621550.1"/>
    </source>
</evidence>
<dbReference type="Pfam" id="PF09234">
    <property type="entry name" value="DUF1963"/>
    <property type="match status" value="1"/>
</dbReference>
<dbReference type="SUPFAM" id="SSF103032">
    <property type="entry name" value="Hypothetical protein YwqG"/>
    <property type="match status" value="1"/>
</dbReference>
<reference evidence="1 2" key="1">
    <citation type="submission" date="2021-10" db="EMBL/GenBank/DDBJ databases">
        <title>Genome sequencing of Xanthomonas strains from NCPPB.</title>
        <authorList>
            <person name="Hussein R."/>
            <person name="Harrison J."/>
            <person name="Studholme D.J."/>
            <person name="Vicente J."/>
            <person name="Grant M."/>
        </authorList>
    </citation>
    <scope>NUCLEOTIDE SEQUENCE [LARGE SCALE GENOMIC DNA]</scope>
    <source>
        <strain evidence="1 2">NCPPB 101</strain>
    </source>
</reference>
<proteinExistence type="predicted"/>
<comment type="caution">
    <text evidence="1">The sequence shown here is derived from an EMBL/GenBank/DDBJ whole genome shotgun (WGS) entry which is preliminary data.</text>
</comment>
<dbReference type="RefSeq" id="WP_160170369.1">
    <property type="nucleotide sequence ID" value="NZ_CAWLZN010000001.1"/>
</dbReference>
<organism evidence="1 2">
    <name type="scientific">Xanthomonas cassavae CFBP 4642</name>
    <dbReference type="NCBI Taxonomy" id="1219375"/>
    <lineage>
        <taxon>Bacteria</taxon>
        <taxon>Pseudomonadati</taxon>
        <taxon>Pseudomonadota</taxon>
        <taxon>Gammaproteobacteria</taxon>
        <taxon>Lysobacterales</taxon>
        <taxon>Lysobacteraceae</taxon>
        <taxon>Xanthomonas</taxon>
    </lineage>
</organism>
<gene>
    <name evidence="1" type="ORF">LL965_16200</name>
</gene>
<evidence type="ECO:0000313" key="2">
    <source>
        <dbReference type="Proteomes" id="UP001199206"/>
    </source>
</evidence>
<dbReference type="InterPro" id="IPR015315">
    <property type="entry name" value="DUF1963"/>
</dbReference>
<accession>A0ABS8HHV8</accession>
<dbReference type="EMBL" id="JAJGQJ010000044">
    <property type="protein sequence ID" value="MCC4621550.1"/>
    <property type="molecule type" value="Genomic_DNA"/>
</dbReference>
<dbReference type="Gene3D" id="2.30.320.10">
    <property type="entry name" value="YwqG-like"/>
    <property type="match status" value="1"/>
</dbReference>